<dbReference type="eggNOG" id="ENOG502T819">
    <property type="taxonomic scope" value="Eukaryota"/>
</dbReference>
<evidence type="ECO:0000313" key="4">
    <source>
        <dbReference type="Proteomes" id="UP000007798"/>
    </source>
</evidence>
<dbReference type="AlphaFoldDB" id="B4MSC9"/>
<keyword evidence="2" id="KW-0472">Membrane</keyword>
<dbReference type="InParanoid" id="B4MSC9"/>
<dbReference type="KEGG" id="dwi:6641447"/>
<feature type="region of interest" description="Disordered" evidence="1">
    <location>
        <begin position="65"/>
        <end position="92"/>
    </location>
</feature>
<reference evidence="3 4" key="1">
    <citation type="journal article" date="2007" name="Nature">
        <title>Evolution of genes and genomes on the Drosophila phylogeny.</title>
        <authorList>
            <consortium name="Drosophila 12 Genomes Consortium"/>
            <person name="Clark A.G."/>
            <person name="Eisen M.B."/>
            <person name="Smith D.R."/>
            <person name="Bergman C.M."/>
            <person name="Oliver B."/>
            <person name="Markow T.A."/>
            <person name="Kaufman T.C."/>
            <person name="Kellis M."/>
            <person name="Gelbart W."/>
            <person name="Iyer V.N."/>
            <person name="Pollard D.A."/>
            <person name="Sackton T.B."/>
            <person name="Larracuente A.M."/>
            <person name="Singh N.D."/>
            <person name="Abad J.P."/>
            <person name="Abt D.N."/>
            <person name="Adryan B."/>
            <person name="Aguade M."/>
            <person name="Akashi H."/>
            <person name="Anderson W.W."/>
            <person name="Aquadro C.F."/>
            <person name="Ardell D.H."/>
            <person name="Arguello R."/>
            <person name="Artieri C.G."/>
            <person name="Barbash D.A."/>
            <person name="Barker D."/>
            <person name="Barsanti P."/>
            <person name="Batterham P."/>
            <person name="Batzoglou S."/>
            <person name="Begun D."/>
            <person name="Bhutkar A."/>
            <person name="Blanco E."/>
            <person name="Bosak S.A."/>
            <person name="Bradley R.K."/>
            <person name="Brand A.D."/>
            <person name="Brent M.R."/>
            <person name="Brooks A.N."/>
            <person name="Brown R.H."/>
            <person name="Butlin R.K."/>
            <person name="Caggese C."/>
            <person name="Calvi B.R."/>
            <person name="Bernardo de Carvalho A."/>
            <person name="Caspi A."/>
            <person name="Castrezana S."/>
            <person name="Celniker S.E."/>
            <person name="Chang J.L."/>
            <person name="Chapple C."/>
            <person name="Chatterji S."/>
            <person name="Chinwalla A."/>
            <person name="Civetta A."/>
            <person name="Clifton S.W."/>
            <person name="Comeron J.M."/>
            <person name="Costello J.C."/>
            <person name="Coyne J.A."/>
            <person name="Daub J."/>
            <person name="David R.G."/>
            <person name="Delcher A.L."/>
            <person name="Delehaunty K."/>
            <person name="Do C.B."/>
            <person name="Ebling H."/>
            <person name="Edwards K."/>
            <person name="Eickbush T."/>
            <person name="Evans J.D."/>
            <person name="Filipski A."/>
            <person name="Findeiss S."/>
            <person name="Freyhult E."/>
            <person name="Fulton L."/>
            <person name="Fulton R."/>
            <person name="Garcia A.C."/>
            <person name="Gardiner A."/>
            <person name="Garfield D.A."/>
            <person name="Garvin B.E."/>
            <person name="Gibson G."/>
            <person name="Gilbert D."/>
            <person name="Gnerre S."/>
            <person name="Godfrey J."/>
            <person name="Good R."/>
            <person name="Gotea V."/>
            <person name="Gravely B."/>
            <person name="Greenberg A.J."/>
            <person name="Griffiths-Jones S."/>
            <person name="Gross S."/>
            <person name="Guigo R."/>
            <person name="Gustafson E.A."/>
            <person name="Haerty W."/>
            <person name="Hahn M.W."/>
            <person name="Halligan D.L."/>
            <person name="Halpern A.L."/>
            <person name="Halter G.M."/>
            <person name="Han M.V."/>
            <person name="Heger A."/>
            <person name="Hillier L."/>
            <person name="Hinrichs A.S."/>
            <person name="Holmes I."/>
            <person name="Hoskins R.A."/>
            <person name="Hubisz M.J."/>
            <person name="Hultmark D."/>
            <person name="Huntley M.A."/>
            <person name="Jaffe D.B."/>
            <person name="Jagadeeshan S."/>
            <person name="Jeck W.R."/>
            <person name="Johnson J."/>
            <person name="Jones C.D."/>
            <person name="Jordan W.C."/>
            <person name="Karpen G.H."/>
            <person name="Kataoka E."/>
            <person name="Keightley P.D."/>
            <person name="Kheradpour P."/>
            <person name="Kirkness E.F."/>
            <person name="Koerich L.B."/>
            <person name="Kristiansen K."/>
            <person name="Kudrna D."/>
            <person name="Kulathinal R.J."/>
            <person name="Kumar S."/>
            <person name="Kwok R."/>
            <person name="Lander E."/>
            <person name="Langley C.H."/>
            <person name="Lapoint R."/>
            <person name="Lazzaro B.P."/>
            <person name="Lee S.J."/>
            <person name="Levesque L."/>
            <person name="Li R."/>
            <person name="Lin C.F."/>
            <person name="Lin M.F."/>
            <person name="Lindblad-Toh K."/>
            <person name="Llopart A."/>
            <person name="Long M."/>
            <person name="Low L."/>
            <person name="Lozovsky E."/>
            <person name="Lu J."/>
            <person name="Luo M."/>
            <person name="Machado C.A."/>
            <person name="Makalowski W."/>
            <person name="Marzo M."/>
            <person name="Matsuda M."/>
            <person name="Matzkin L."/>
            <person name="McAllister B."/>
            <person name="McBride C.S."/>
            <person name="McKernan B."/>
            <person name="McKernan K."/>
            <person name="Mendez-Lago M."/>
            <person name="Minx P."/>
            <person name="Mollenhauer M.U."/>
            <person name="Montooth K."/>
            <person name="Mount S.M."/>
            <person name="Mu X."/>
            <person name="Myers E."/>
            <person name="Negre B."/>
            <person name="Newfeld S."/>
            <person name="Nielsen R."/>
            <person name="Noor M.A."/>
            <person name="O'Grady P."/>
            <person name="Pachter L."/>
            <person name="Papaceit M."/>
            <person name="Parisi M.J."/>
            <person name="Parisi M."/>
            <person name="Parts L."/>
            <person name="Pedersen J.S."/>
            <person name="Pesole G."/>
            <person name="Phillippy A.M."/>
            <person name="Ponting C.P."/>
            <person name="Pop M."/>
            <person name="Porcelli D."/>
            <person name="Powell J.R."/>
            <person name="Prohaska S."/>
            <person name="Pruitt K."/>
            <person name="Puig M."/>
            <person name="Quesneville H."/>
            <person name="Ram K.R."/>
            <person name="Rand D."/>
            <person name="Rasmussen M.D."/>
            <person name="Reed L.K."/>
            <person name="Reenan R."/>
            <person name="Reily A."/>
            <person name="Remington K.A."/>
            <person name="Rieger T.T."/>
            <person name="Ritchie M.G."/>
            <person name="Robin C."/>
            <person name="Rogers Y.H."/>
            <person name="Rohde C."/>
            <person name="Rozas J."/>
            <person name="Rubenfield M.J."/>
            <person name="Ruiz A."/>
            <person name="Russo S."/>
            <person name="Salzberg S.L."/>
            <person name="Sanchez-Gracia A."/>
            <person name="Saranga D.J."/>
            <person name="Sato H."/>
            <person name="Schaeffer S.W."/>
            <person name="Schatz M.C."/>
            <person name="Schlenke T."/>
            <person name="Schwartz R."/>
            <person name="Segarra C."/>
            <person name="Singh R.S."/>
            <person name="Sirot L."/>
            <person name="Sirota M."/>
            <person name="Sisneros N.B."/>
            <person name="Smith C.D."/>
            <person name="Smith T.F."/>
            <person name="Spieth J."/>
            <person name="Stage D.E."/>
            <person name="Stark A."/>
            <person name="Stephan W."/>
            <person name="Strausberg R.L."/>
            <person name="Strempel S."/>
            <person name="Sturgill D."/>
            <person name="Sutton G."/>
            <person name="Sutton G.G."/>
            <person name="Tao W."/>
            <person name="Teichmann S."/>
            <person name="Tobari Y.N."/>
            <person name="Tomimura Y."/>
            <person name="Tsolas J.M."/>
            <person name="Valente V.L."/>
            <person name="Venter E."/>
            <person name="Venter J.C."/>
            <person name="Vicario S."/>
            <person name="Vieira F.G."/>
            <person name="Vilella A.J."/>
            <person name="Villasante A."/>
            <person name="Walenz B."/>
            <person name="Wang J."/>
            <person name="Wasserman M."/>
            <person name="Watts T."/>
            <person name="Wilson D."/>
            <person name="Wilson R.K."/>
            <person name="Wing R.A."/>
            <person name="Wolfner M.F."/>
            <person name="Wong A."/>
            <person name="Wong G.K."/>
            <person name="Wu C.I."/>
            <person name="Wu G."/>
            <person name="Yamamoto D."/>
            <person name="Yang H.P."/>
            <person name="Yang S.P."/>
            <person name="Yorke J.A."/>
            <person name="Yoshida K."/>
            <person name="Zdobnov E."/>
            <person name="Zhang P."/>
            <person name="Zhang Y."/>
            <person name="Zimin A.V."/>
            <person name="Baldwin J."/>
            <person name="Abdouelleil A."/>
            <person name="Abdulkadir J."/>
            <person name="Abebe A."/>
            <person name="Abera B."/>
            <person name="Abreu J."/>
            <person name="Acer S.C."/>
            <person name="Aftuck L."/>
            <person name="Alexander A."/>
            <person name="An P."/>
            <person name="Anderson E."/>
            <person name="Anderson S."/>
            <person name="Arachi H."/>
            <person name="Azer M."/>
            <person name="Bachantsang P."/>
            <person name="Barry A."/>
            <person name="Bayul T."/>
            <person name="Berlin A."/>
            <person name="Bessette D."/>
            <person name="Bloom T."/>
            <person name="Blye J."/>
            <person name="Boguslavskiy L."/>
            <person name="Bonnet C."/>
            <person name="Boukhgalter B."/>
            <person name="Bourzgui I."/>
            <person name="Brown A."/>
            <person name="Cahill P."/>
            <person name="Channer S."/>
            <person name="Cheshatsang Y."/>
            <person name="Chuda L."/>
            <person name="Citroen M."/>
            <person name="Collymore A."/>
            <person name="Cooke P."/>
            <person name="Costello M."/>
            <person name="D'Aco K."/>
            <person name="Daza R."/>
            <person name="De Haan G."/>
            <person name="DeGray S."/>
            <person name="DeMaso C."/>
            <person name="Dhargay N."/>
            <person name="Dooley K."/>
            <person name="Dooley E."/>
            <person name="Doricent M."/>
            <person name="Dorje P."/>
            <person name="Dorjee K."/>
            <person name="Dupes A."/>
            <person name="Elong R."/>
            <person name="Falk J."/>
            <person name="Farina A."/>
            <person name="Faro S."/>
            <person name="Ferguson D."/>
            <person name="Fisher S."/>
            <person name="Foley C.D."/>
            <person name="Franke A."/>
            <person name="Friedrich D."/>
            <person name="Gadbois L."/>
            <person name="Gearin G."/>
            <person name="Gearin C.R."/>
            <person name="Giannoukos G."/>
            <person name="Goode T."/>
            <person name="Graham J."/>
            <person name="Grandbois E."/>
            <person name="Grewal S."/>
            <person name="Gyaltsen K."/>
            <person name="Hafez N."/>
            <person name="Hagos B."/>
            <person name="Hall J."/>
            <person name="Henson C."/>
            <person name="Hollinger A."/>
            <person name="Honan T."/>
            <person name="Huard M.D."/>
            <person name="Hughes L."/>
            <person name="Hurhula B."/>
            <person name="Husby M.E."/>
            <person name="Kamat A."/>
            <person name="Kanga B."/>
            <person name="Kashin S."/>
            <person name="Khazanovich D."/>
            <person name="Kisner P."/>
            <person name="Lance K."/>
            <person name="Lara M."/>
            <person name="Lee W."/>
            <person name="Lennon N."/>
            <person name="Letendre F."/>
            <person name="LeVine R."/>
            <person name="Lipovsky A."/>
            <person name="Liu X."/>
            <person name="Liu J."/>
            <person name="Liu S."/>
            <person name="Lokyitsang T."/>
            <person name="Lokyitsang Y."/>
            <person name="Lubonja R."/>
            <person name="Lui A."/>
            <person name="MacDonald P."/>
            <person name="Magnisalis V."/>
            <person name="Maru K."/>
            <person name="Matthews C."/>
            <person name="McCusker W."/>
            <person name="McDonough S."/>
            <person name="Mehta T."/>
            <person name="Meldrim J."/>
            <person name="Meneus L."/>
            <person name="Mihai O."/>
            <person name="Mihalev A."/>
            <person name="Mihova T."/>
            <person name="Mittelman R."/>
            <person name="Mlenga V."/>
            <person name="Montmayeur A."/>
            <person name="Mulrain L."/>
            <person name="Navidi A."/>
            <person name="Naylor J."/>
            <person name="Negash T."/>
            <person name="Nguyen T."/>
            <person name="Nguyen N."/>
            <person name="Nicol R."/>
            <person name="Norbu C."/>
            <person name="Norbu N."/>
            <person name="Novod N."/>
            <person name="O'Neill B."/>
            <person name="Osman S."/>
            <person name="Markiewicz E."/>
            <person name="Oyono O.L."/>
            <person name="Patti C."/>
            <person name="Phunkhang P."/>
            <person name="Pierre F."/>
            <person name="Priest M."/>
            <person name="Raghuraman S."/>
            <person name="Rege F."/>
            <person name="Reyes R."/>
            <person name="Rise C."/>
            <person name="Rogov P."/>
            <person name="Ross K."/>
            <person name="Ryan E."/>
            <person name="Settipalli S."/>
            <person name="Shea T."/>
            <person name="Sherpa N."/>
            <person name="Shi L."/>
            <person name="Shih D."/>
            <person name="Sparrow T."/>
            <person name="Spaulding J."/>
            <person name="Stalker J."/>
            <person name="Stange-Thomann N."/>
            <person name="Stavropoulos S."/>
            <person name="Stone C."/>
            <person name="Strader C."/>
            <person name="Tesfaye S."/>
            <person name="Thomson T."/>
            <person name="Thoulutsang Y."/>
            <person name="Thoulutsang D."/>
            <person name="Topham K."/>
            <person name="Topping I."/>
            <person name="Tsamla T."/>
            <person name="Vassiliev H."/>
            <person name="Vo A."/>
            <person name="Wangchuk T."/>
            <person name="Wangdi T."/>
            <person name="Weiand M."/>
            <person name="Wilkinson J."/>
            <person name="Wilson A."/>
            <person name="Yadav S."/>
            <person name="Young G."/>
            <person name="Yu Q."/>
            <person name="Zembek L."/>
            <person name="Zhong D."/>
            <person name="Zimmer A."/>
            <person name="Zwirko Z."/>
            <person name="Jaffe D.B."/>
            <person name="Alvarez P."/>
            <person name="Brockman W."/>
            <person name="Butler J."/>
            <person name="Chin C."/>
            <person name="Gnerre S."/>
            <person name="Grabherr M."/>
            <person name="Kleber M."/>
            <person name="Mauceli E."/>
            <person name="MacCallum I."/>
        </authorList>
    </citation>
    <scope>NUCLEOTIDE SEQUENCE [LARGE SCALE GENOMIC DNA]</scope>
    <source>
        <strain evidence="4">Tucson 14030-0811.24</strain>
    </source>
</reference>
<sequence length="134" mass="14351">MEQMENYVTATGSNSKRIFDEDSVSKVTSDGEPLLTMVAGLSGLLTGIIILAVLVSMVACRNHKNKRRQSGTAGAATPTPPATITDLTMTSPPVAGRGNLNAAFAESTLSLRVQDNDKDKEWPSAVVVIERERY</sequence>
<feature type="transmembrane region" description="Helical" evidence="2">
    <location>
        <begin position="34"/>
        <end position="60"/>
    </location>
</feature>
<keyword evidence="2" id="KW-0812">Transmembrane</keyword>
<evidence type="ECO:0000256" key="1">
    <source>
        <dbReference type="SAM" id="MobiDB-lite"/>
    </source>
</evidence>
<protein>
    <submittedName>
        <fullName evidence="3">Uncharacterized protein</fullName>
    </submittedName>
</protein>
<gene>
    <name evidence="3" type="primary">Dwil\GK19949</name>
    <name evidence="3" type="ORF">Dwil_GK19949</name>
</gene>
<dbReference type="OMA" id="KSMNLAM"/>
<evidence type="ECO:0000256" key="2">
    <source>
        <dbReference type="SAM" id="Phobius"/>
    </source>
</evidence>
<dbReference type="OrthoDB" id="8010151at2759"/>
<dbReference type="EMBL" id="CH963851">
    <property type="protein sequence ID" value="EDW75018.1"/>
    <property type="molecule type" value="Genomic_DNA"/>
</dbReference>
<keyword evidence="4" id="KW-1185">Reference proteome</keyword>
<dbReference type="HOGENOM" id="CLU_1940268_0_0_1"/>
<dbReference type="Proteomes" id="UP000007798">
    <property type="component" value="Unassembled WGS sequence"/>
</dbReference>
<organism evidence="3 4">
    <name type="scientific">Drosophila willistoni</name>
    <name type="common">Fruit fly</name>
    <dbReference type="NCBI Taxonomy" id="7260"/>
    <lineage>
        <taxon>Eukaryota</taxon>
        <taxon>Metazoa</taxon>
        <taxon>Ecdysozoa</taxon>
        <taxon>Arthropoda</taxon>
        <taxon>Hexapoda</taxon>
        <taxon>Insecta</taxon>
        <taxon>Pterygota</taxon>
        <taxon>Neoptera</taxon>
        <taxon>Endopterygota</taxon>
        <taxon>Diptera</taxon>
        <taxon>Brachycera</taxon>
        <taxon>Muscomorpha</taxon>
        <taxon>Ephydroidea</taxon>
        <taxon>Drosophilidae</taxon>
        <taxon>Drosophila</taxon>
        <taxon>Sophophora</taxon>
    </lineage>
</organism>
<keyword evidence="2" id="KW-1133">Transmembrane helix</keyword>
<name>B4MSC9_DROWI</name>
<evidence type="ECO:0000313" key="3">
    <source>
        <dbReference type="EMBL" id="EDW75018.1"/>
    </source>
</evidence>
<proteinExistence type="predicted"/>
<accession>B4MSC9</accession>
<dbReference type="PhylomeDB" id="B4MSC9"/>